<accession>A0A9P7YZA9</accession>
<gene>
    <name evidence="2" type="ORF">BJ878DRAFT_543984</name>
</gene>
<dbReference type="AlphaFoldDB" id="A0A9P7YZA9"/>
<sequence length="754" mass="82580">MSFVAADFRKVLDAIPAERTCVGITKTGKEGPRRCTHFLPAVNCSRADAILNHINKTQAASLESIEDLADLMLCKEIHNNEARPDWCQVDELCVKWEEKVNEYQHAAKIDQARKMVISSMMGVNDDENKVERALLMKTQHKRKPSMAPQSSHNTPEHLHRKAFTPTLPPQGRQVESTLRKTVVEDMFIAKQASHQGSVSVKGKYLVFPPAHTSMLPTRTPSPRRPSSTQPELRTSSSTGFTTLNPDRGVHLPRRPSTSQGEARAPTPVLTSNVKPDGERRVPREFAGRTCEKFQEAERESWCLPIQHPGPLHPSSSSKFSISRSGRSRAATTPGRCPKRASKRCSGTQPRISTDSFDYKIAPLKLRDKTKVSRYDEPEFSPTVQGPLPAFDFSLAAQVPAPRASATSLIEDSPTLARPQPVFEIDSSPKTLPKSFESVKSNISSLTIRVLSRQSSGSALTTSPSKQSLCTSKELPATSLPLPSPPSPYLSSLTPPNTPPQDVSPLPSIPCLRKSSEQHRLPATSDSLPSATFIPNLPSSPPPQSPISRLPSLNGTSVRIALAQNRLSTLLNNLPPLPTKTPSYNDFGYAKVTPSAVRVKTFKLPSPPMSMATPPATPDAMTIGSPPMSSNTQSIMRKPVPSRQNSQENIWQQGMAMVPNGPANSCASTWSMKAHTSPTRTPAMMHADWPIRERKQGGSLAPAAVNVAMSEREKASQDSAAELESLRMRKKMLRQMISMRSRVEPPMHRSSPLAI</sequence>
<feature type="compositionally biased region" description="Low complexity" evidence="1">
    <location>
        <begin position="314"/>
        <end position="328"/>
    </location>
</feature>
<evidence type="ECO:0000313" key="2">
    <source>
        <dbReference type="EMBL" id="KAG9242719.1"/>
    </source>
</evidence>
<name>A0A9P7YZA9_9HELO</name>
<organism evidence="2 3">
    <name type="scientific">Calycina marina</name>
    <dbReference type="NCBI Taxonomy" id="1763456"/>
    <lineage>
        <taxon>Eukaryota</taxon>
        <taxon>Fungi</taxon>
        <taxon>Dikarya</taxon>
        <taxon>Ascomycota</taxon>
        <taxon>Pezizomycotina</taxon>
        <taxon>Leotiomycetes</taxon>
        <taxon>Helotiales</taxon>
        <taxon>Pezizellaceae</taxon>
        <taxon>Calycina</taxon>
    </lineage>
</organism>
<dbReference type="Proteomes" id="UP000887226">
    <property type="component" value="Unassembled WGS sequence"/>
</dbReference>
<protein>
    <submittedName>
        <fullName evidence="2">Uncharacterized protein</fullName>
    </submittedName>
</protein>
<feature type="compositionally biased region" description="Polar residues" evidence="1">
    <location>
        <begin position="229"/>
        <end position="244"/>
    </location>
</feature>
<evidence type="ECO:0000256" key="1">
    <source>
        <dbReference type="SAM" id="MobiDB-lite"/>
    </source>
</evidence>
<feature type="region of interest" description="Disordered" evidence="1">
    <location>
        <begin position="139"/>
        <end position="173"/>
    </location>
</feature>
<comment type="caution">
    <text evidence="2">The sequence shown here is derived from an EMBL/GenBank/DDBJ whole genome shotgun (WGS) entry which is preliminary data.</text>
</comment>
<keyword evidence="3" id="KW-1185">Reference proteome</keyword>
<evidence type="ECO:0000313" key="3">
    <source>
        <dbReference type="Proteomes" id="UP000887226"/>
    </source>
</evidence>
<dbReference type="EMBL" id="MU254044">
    <property type="protein sequence ID" value="KAG9242719.1"/>
    <property type="molecule type" value="Genomic_DNA"/>
</dbReference>
<reference evidence="2" key="1">
    <citation type="journal article" date="2021" name="IMA Fungus">
        <title>Genomic characterization of three marine fungi, including Emericellopsis atlantica sp. nov. with signatures of a generalist lifestyle and marine biomass degradation.</title>
        <authorList>
            <person name="Hagestad O.C."/>
            <person name="Hou L."/>
            <person name="Andersen J.H."/>
            <person name="Hansen E.H."/>
            <person name="Altermark B."/>
            <person name="Li C."/>
            <person name="Kuhnert E."/>
            <person name="Cox R.J."/>
            <person name="Crous P.W."/>
            <person name="Spatafora J.W."/>
            <person name="Lail K."/>
            <person name="Amirebrahimi M."/>
            <person name="Lipzen A."/>
            <person name="Pangilinan J."/>
            <person name="Andreopoulos W."/>
            <person name="Hayes R.D."/>
            <person name="Ng V."/>
            <person name="Grigoriev I.V."/>
            <person name="Jackson S.A."/>
            <person name="Sutton T.D.S."/>
            <person name="Dobson A.D.W."/>
            <person name="Rama T."/>
        </authorList>
    </citation>
    <scope>NUCLEOTIDE SEQUENCE</scope>
    <source>
        <strain evidence="2">TRa3180A</strain>
    </source>
</reference>
<feature type="region of interest" description="Disordered" evidence="1">
    <location>
        <begin position="474"/>
        <end position="551"/>
    </location>
</feature>
<feature type="region of interest" description="Disordered" evidence="1">
    <location>
        <begin position="307"/>
        <end position="351"/>
    </location>
</feature>
<feature type="region of interest" description="Disordered" evidence="1">
    <location>
        <begin position="211"/>
        <end position="280"/>
    </location>
</feature>
<feature type="compositionally biased region" description="Low complexity" evidence="1">
    <location>
        <begin position="216"/>
        <end position="228"/>
    </location>
</feature>
<proteinExistence type="predicted"/>
<dbReference type="OrthoDB" id="8062037at2759"/>